<dbReference type="STRING" id="1391653.AKJ08_0580"/>
<evidence type="ECO:0000259" key="2">
    <source>
        <dbReference type="Pfam" id="PF01965"/>
    </source>
</evidence>
<comment type="similarity">
    <text evidence="1">Belongs to the peptidase C56 family.</text>
</comment>
<keyword evidence="4" id="KW-1185">Reference proteome</keyword>
<reference evidence="3 4" key="1">
    <citation type="submission" date="2015-08" db="EMBL/GenBank/DDBJ databases">
        <authorList>
            <person name="Babu N.S."/>
            <person name="Beckwith C.J."/>
            <person name="Beseler K.G."/>
            <person name="Brison A."/>
            <person name="Carone J.V."/>
            <person name="Caskin T.P."/>
            <person name="Diamond M."/>
            <person name="Durham M.E."/>
            <person name="Foxe J.M."/>
            <person name="Go M."/>
            <person name="Henderson B.A."/>
            <person name="Jones I.B."/>
            <person name="McGettigan J.A."/>
            <person name="Micheletti S.J."/>
            <person name="Nasrallah M.E."/>
            <person name="Ortiz D."/>
            <person name="Piller C.R."/>
            <person name="Privatt S.R."/>
            <person name="Schneider S.L."/>
            <person name="Sharp S."/>
            <person name="Smith T.C."/>
            <person name="Stanton J.D."/>
            <person name="Ullery H.E."/>
            <person name="Wilson R.J."/>
            <person name="Serrano M.G."/>
            <person name="Buck G."/>
            <person name="Lee V."/>
            <person name="Wang Y."/>
            <person name="Carvalho R."/>
            <person name="Voegtly L."/>
            <person name="Shi R."/>
            <person name="Duckworth R."/>
            <person name="Johnson A."/>
            <person name="Loviza R."/>
            <person name="Walstead R."/>
            <person name="Shah Z."/>
            <person name="Kiflezghi M."/>
            <person name="Wade K."/>
            <person name="Ball S.L."/>
            <person name="Bradley K.W."/>
            <person name="Asai D.J."/>
            <person name="Bowman C.A."/>
            <person name="Russell D.A."/>
            <person name="Pope W.H."/>
            <person name="Jacobs-Sera D."/>
            <person name="Hendrix R.W."/>
            <person name="Hatfull G.F."/>
        </authorList>
    </citation>
    <scope>NUCLEOTIDE SEQUENCE [LARGE SCALE GENOMIC DNA]</scope>
    <source>
        <strain evidence="3 4">DSM 27710</strain>
    </source>
</reference>
<accession>A0A0K1P9H8</accession>
<dbReference type="Proteomes" id="UP000055590">
    <property type="component" value="Chromosome"/>
</dbReference>
<protein>
    <submittedName>
        <fullName evidence="3">ThiJ/PfpI family protein</fullName>
    </submittedName>
</protein>
<dbReference type="Pfam" id="PF01965">
    <property type="entry name" value="DJ-1_PfpI"/>
    <property type="match status" value="1"/>
</dbReference>
<dbReference type="PATRIC" id="fig|1391653.3.peg.598"/>
<dbReference type="NCBIfam" id="TIGR01382">
    <property type="entry name" value="PfpI"/>
    <property type="match status" value="1"/>
</dbReference>
<dbReference type="CDD" id="cd03134">
    <property type="entry name" value="GATase1_PfpI_like"/>
    <property type="match status" value="1"/>
</dbReference>
<dbReference type="Gene3D" id="3.40.50.880">
    <property type="match status" value="1"/>
</dbReference>
<organism evidence="3 4">
    <name type="scientific">Vulgatibacter incomptus</name>
    <dbReference type="NCBI Taxonomy" id="1391653"/>
    <lineage>
        <taxon>Bacteria</taxon>
        <taxon>Pseudomonadati</taxon>
        <taxon>Myxococcota</taxon>
        <taxon>Myxococcia</taxon>
        <taxon>Myxococcales</taxon>
        <taxon>Cystobacterineae</taxon>
        <taxon>Vulgatibacteraceae</taxon>
        <taxon>Vulgatibacter</taxon>
    </lineage>
</organism>
<dbReference type="SUPFAM" id="SSF52317">
    <property type="entry name" value="Class I glutamine amidotransferase-like"/>
    <property type="match status" value="1"/>
</dbReference>
<proteinExistence type="inferred from homology"/>
<dbReference type="PANTHER" id="PTHR42733:SF12">
    <property type="entry name" value="PROTEINASE"/>
    <property type="match status" value="1"/>
</dbReference>
<gene>
    <name evidence="3" type="ORF">AKJ08_0580</name>
</gene>
<dbReference type="InterPro" id="IPR002818">
    <property type="entry name" value="DJ-1/PfpI"/>
</dbReference>
<feature type="domain" description="DJ-1/PfpI" evidence="2">
    <location>
        <begin position="9"/>
        <end position="174"/>
    </location>
</feature>
<dbReference type="RefSeq" id="WP_082342606.1">
    <property type="nucleotide sequence ID" value="NZ_CP012332.1"/>
</dbReference>
<dbReference type="KEGG" id="vin:AKJ08_0580"/>
<dbReference type="PANTHER" id="PTHR42733">
    <property type="entry name" value="DJ-1 PROTEIN"/>
    <property type="match status" value="1"/>
</dbReference>
<dbReference type="AlphaFoldDB" id="A0A0K1P9H8"/>
<dbReference type="EMBL" id="CP012332">
    <property type="protein sequence ID" value="AKU90193.1"/>
    <property type="molecule type" value="Genomic_DNA"/>
</dbReference>
<sequence length="216" mass="23509">MSRELEGIRVACLATNGVEEVELDEPMKAFEAFGATVELLAPEAGRIQALRYFEKGRTFEVDRTIEAADPSEYDALFLPGGTMNADALRRSPDAVEFVRDFFDDQRPVAAICHGPWILVDANVLAGRTLTSWPSLRPDLQNAGGRWVDEEVHVSGNLVTSRKPADLPPFIAAAVDAFASLPAAGHAREIYRAAHGADRVEEASRESFPASDAPSSW</sequence>
<name>A0A0K1P9H8_9BACT</name>
<evidence type="ECO:0000256" key="1">
    <source>
        <dbReference type="ARBA" id="ARBA00008542"/>
    </source>
</evidence>
<dbReference type="InterPro" id="IPR029062">
    <property type="entry name" value="Class_I_gatase-like"/>
</dbReference>
<evidence type="ECO:0000313" key="3">
    <source>
        <dbReference type="EMBL" id="AKU90193.1"/>
    </source>
</evidence>
<evidence type="ECO:0000313" key="4">
    <source>
        <dbReference type="Proteomes" id="UP000055590"/>
    </source>
</evidence>
<dbReference type="OrthoDB" id="9792284at2"/>
<dbReference type="PROSITE" id="PS51276">
    <property type="entry name" value="PEPTIDASE_C56_PFPI"/>
    <property type="match status" value="1"/>
</dbReference>
<dbReference type="InterPro" id="IPR006286">
    <property type="entry name" value="C56_PfpI-like"/>
</dbReference>